<sequence>MLRTKLGHSALWCLFSLASGLCAVSLFGCESTNLPPYTHLPGEGGGGSGCAPGQISGASGCAQVGIQGCADAFVDEDGFCRPALAKCAPGTIPKHDEGCMDVGIPGCAAEFVEGGACHPTMARCPEGTFAVPQKGCVSIDGPDGCGSAPWGEIVESPGDLHVDPGYEGGDGDGSRERPFTTLAEALAGVQEDGRVVLAEGEYDEPIEIAKPIEIVGRCASRVVLRGETSDPDGNVSAIWIHDVDHAGVRGVSLLSPSIGVLIQSAAVSVRDIRVTGESGKGLVVALPGASLDLSRSLVESSWADDGTGEGWISVLVVSGAEARLTENALVGGTINLRISSEAAEVVAEGNLLEAAALPSATRDGVGVHLEDGTLRLDANALVHHHLGALVTGAGAELVAARNLIAAPADPAPEAGGLAVEQGARASLASSVLSGACDALLAVAGAGTEVEASGNLFDGAAASESGHLGVAVEQRGGALSLSSSLVRQAGDAGLFVSGGTLSASGVVIEGTRASPLHRDRAAGVLVQGGRAALASTYVLEPHVAGVSASRGAILEIADSLIERSLPEERDGTGGVGLLSAGAAQVLIQRSAVLESRVAGLLLASPSTVEETVILGVEGGTFSALSSGGQTESVPDLGDGLVVLGSTAQVSSVQVQRCARAGLLFSDSHGALASSESTGNRFGLVVQGAQAPSVSEDNSFEGNHESDQLAEGALPVPSSATPAP</sequence>
<keyword evidence="5" id="KW-1185">Reference proteome</keyword>
<organism evidence="4 5">
    <name type="scientific">Sorangium cellulosum (strain So ce56)</name>
    <name type="common">Polyangium cellulosum (strain So ce56)</name>
    <dbReference type="NCBI Taxonomy" id="448385"/>
    <lineage>
        <taxon>Bacteria</taxon>
        <taxon>Pseudomonadati</taxon>
        <taxon>Myxococcota</taxon>
        <taxon>Polyangia</taxon>
        <taxon>Polyangiales</taxon>
        <taxon>Polyangiaceae</taxon>
        <taxon>Sorangium</taxon>
    </lineage>
</organism>
<dbReference type="KEGG" id="scl:sce2595"/>
<dbReference type="HOGENOM" id="CLU_358585_0_0_7"/>
<feature type="region of interest" description="Disordered" evidence="1">
    <location>
        <begin position="686"/>
        <end position="722"/>
    </location>
</feature>
<name>A9G6Y5_SORC5</name>
<dbReference type="InterPro" id="IPR011459">
    <property type="entry name" value="DUF1565"/>
</dbReference>
<dbReference type="AlphaFoldDB" id="A9G6Y5"/>
<dbReference type="EMBL" id="AM746676">
    <property type="protein sequence ID" value="CAN92754.1"/>
    <property type="molecule type" value="Genomic_DNA"/>
</dbReference>
<dbReference type="Gene3D" id="2.160.20.10">
    <property type="entry name" value="Single-stranded right-handed beta-helix, Pectin lyase-like"/>
    <property type="match status" value="1"/>
</dbReference>
<feature type="domain" description="DUF1565" evidence="3">
    <location>
        <begin position="171"/>
        <end position="215"/>
    </location>
</feature>
<dbReference type="PROSITE" id="PS51257">
    <property type="entry name" value="PROKAR_LIPOPROTEIN"/>
    <property type="match status" value="1"/>
</dbReference>
<keyword evidence="2" id="KW-0732">Signal</keyword>
<dbReference type="SUPFAM" id="SSF51126">
    <property type="entry name" value="Pectin lyase-like"/>
    <property type="match status" value="1"/>
</dbReference>
<dbReference type="Proteomes" id="UP000002139">
    <property type="component" value="Chromosome"/>
</dbReference>
<gene>
    <name evidence="4" type="ordered locus">sce2595</name>
</gene>
<feature type="chain" id="PRO_5002738703" evidence="2">
    <location>
        <begin position="24"/>
        <end position="722"/>
    </location>
</feature>
<feature type="compositionally biased region" description="Polar residues" evidence="1">
    <location>
        <begin position="688"/>
        <end position="699"/>
    </location>
</feature>
<dbReference type="Pfam" id="PF07602">
    <property type="entry name" value="DUF1565"/>
    <property type="match status" value="1"/>
</dbReference>
<evidence type="ECO:0000256" key="1">
    <source>
        <dbReference type="SAM" id="MobiDB-lite"/>
    </source>
</evidence>
<reference evidence="4 5" key="1">
    <citation type="journal article" date="2007" name="Nat. Biotechnol.">
        <title>Complete genome sequence of the myxobacterium Sorangium cellulosum.</title>
        <authorList>
            <person name="Schneiker S."/>
            <person name="Perlova O."/>
            <person name="Kaiser O."/>
            <person name="Gerth K."/>
            <person name="Alici A."/>
            <person name="Altmeyer M.O."/>
            <person name="Bartels D."/>
            <person name="Bekel T."/>
            <person name="Beyer S."/>
            <person name="Bode E."/>
            <person name="Bode H.B."/>
            <person name="Bolten C.J."/>
            <person name="Choudhuri J.V."/>
            <person name="Doss S."/>
            <person name="Elnakady Y.A."/>
            <person name="Frank B."/>
            <person name="Gaigalat L."/>
            <person name="Goesmann A."/>
            <person name="Groeger C."/>
            <person name="Gross F."/>
            <person name="Jelsbak L."/>
            <person name="Jelsbak L."/>
            <person name="Kalinowski J."/>
            <person name="Kegler C."/>
            <person name="Knauber T."/>
            <person name="Konietzny S."/>
            <person name="Kopp M."/>
            <person name="Krause L."/>
            <person name="Krug D."/>
            <person name="Linke B."/>
            <person name="Mahmud T."/>
            <person name="Martinez-Arias R."/>
            <person name="McHardy A.C."/>
            <person name="Merai M."/>
            <person name="Meyer F."/>
            <person name="Mormann S."/>
            <person name="Munoz-Dorado J."/>
            <person name="Perez J."/>
            <person name="Pradella S."/>
            <person name="Rachid S."/>
            <person name="Raddatz G."/>
            <person name="Rosenau F."/>
            <person name="Rueckert C."/>
            <person name="Sasse F."/>
            <person name="Scharfe M."/>
            <person name="Schuster S.C."/>
            <person name="Suen G."/>
            <person name="Treuner-Lange A."/>
            <person name="Velicer G.J."/>
            <person name="Vorholter F.-J."/>
            <person name="Weissman K.J."/>
            <person name="Welch R.D."/>
            <person name="Wenzel S.C."/>
            <person name="Whitworth D.E."/>
            <person name="Wilhelm S."/>
            <person name="Wittmann C."/>
            <person name="Bloecker H."/>
            <person name="Puehler A."/>
            <person name="Mueller R."/>
        </authorList>
    </citation>
    <scope>NUCLEOTIDE SEQUENCE [LARGE SCALE GENOMIC DNA]</scope>
    <source>
        <strain evidence="5">So ce56</strain>
    </source>
</reference>
<dbReference type="InterPro" id="IPR011050">
    <property type="entry name" value="Pectin_lyase_fold/virulence"/>
</dbReference>
<evidence type="ECO:0000313" key="4">
    <source>
        <dbReference type="EMBL" id="CAN92754.1"/>
    </source>
</evidence>
<dbReference type="InterPro" id="IPR012334">
    <property type="entry name" value="Pectin_lyas_fold"/>
</dbReference>
<evidence type="ECO:0000259" key="3">
    <source>
        <dbReference type="Pfam" id="PF07602"/>
    </source>
</evidence>
<evidence type="ECO:0000256" key="2">
    <source>
        <dbReference type="SAM" id="SignalP"/>
    </source>
</evidence>
<proteinExistence type="predicted"/>
<protein>
    <submittedName>
        <fullName evidence="4">Autotransporter</fullName>
    </submittedName>
</protein>
<dbReference type="RefSeq" id="WP_012235227.1">
    <property type="nucleotide sequence ID" value="NC_010162.1"/>
</dbReference>
<evidence type="ECO:0000313" key="5">
    <source>
        <dbReference type="Proteomes" id="UP000002139"/>
    </source>
</evidence>
<feature type="signal peptide" evidence="2">
    <location>
        <begin position="1"/>
        <end position="23"/>
    </location>
</feature>
<accession>A9G6Y5</accession>